<protein>
    <recommendedName>
        <fullName evidence="7">50S ribosomal protein L17</fullName>
    </recommendedName>
</protein>
<dbReference type="Proteomes" id="UP001165085">
    <property type="component" value="Unassembled WGS sequence"/>
</dbReference>
<evidence type="ECO:0000256" key="2">
    <source>
        <dbReference type="ARBA" id="ARBA00022980"/>
    </source>
</evidence>
<evidence type="ECO:0000313" key="5">
    <source>
        <dbReference type="EMBL" id="GMH82181.1"/>
    </source>
</evidence>
<evidence type="ECO:0000256" key="3">
    <source>
        <dbReference type="ARBA" id="ARBA00023274"/>
    </source>
</evidence>
<dbReference type="EMBL" id="BRXY01000266">
    <property type="protein sequence ID" value="GMH82181.1"/>
    <property type="molecule type" value="Genomic_DNA"/>
</dbReference>
<sequence length="161" mass="18381">MHSKSFSKLGRKGGHRMAMLRNLLTSLIKHERLLTTTPRARALSPLADKLITLAKSNTWHHRLLAHRMVKEKAQVIKLFGILGPRYEKRDGGYTRVMKVSRQRYGDAADMSMVEFVDREGEVRKARTPAGVSGTIRGKDQKRIMEVYKEKGGKHPALSWLF</sequence>
<organism evidence="5 6">
    <name type="scientific">Triparma strigata</name>
    <dbReference type="NCBI Taxonomy" id="1606541"/>
    <lineage>
        <taxon>Eukaryota</taxon>
        <taxon>Sar</taxon>
        <taxon>Stramenopiles</taxon>
        <taxon>Ochrophyta</taxon>
        <taxon>Bolidophyceae</taxon>
        <taxon>Parmales</taxon>
        <taxon>Triparmaceae</taxon>
        <taxon>Triparma</taxon>
    </lineage>
</organism>
<dbReference type="GO" id="GO:0003735">
    <property type="term" value="F:structural constituent of ribosome"/>
    <property type="evidence" value="ECO:0007669"/>
    <property type="project" value="InterPro"/>
</dbReference>
<keyword evidence="3 4" id="KW-0687">Ribonucleoprotein</keyword>
<dbReference type="GO" id="GO:0006412">
    <property type="term" value="P:translation"/>
    <property type="evidence" value="ECO:0007669"/>
    <property type="project" value="InterPro"/>
</dbReference>
<dbReference type="GO" id="GO:0022625">
    <property type="term" value="C:cytosolic large ribosomal subunit"/>
    <property type="evidence" value="ECO:0007669"/>
    <property type="project" value="TreeGrafter"/>
</dbReference>
<name>A0A9W7B1M3_9STRA</name>
<dbReference type="HAMAP" id="MF_01368">
    <property type="entry name" value="Ribosomal_bL17"/>
    <property type="match status" value="1"/>
</dbReference>
<dbReference type="AlphaFoldDB" id="A0A9W7B1M3"/>
<proteinExistence type="inferred from homology"/>
<dbReference type="OrthoDB" id="275000at2759"/>
<dbReference type="NCBIfam" id="TIGR00059">
    <property type="entry name" value="L17"/>
    <property type="match status" value="1"/>
</dbReference>
<dbReference type="PANTHER" id="PTHR14413">
    <property type="entry name" value="RIBOSOMAL PROTEIN L17"/>
    <property type="match status" value="1"/>
</dbReference>
<evidence type="ECO:0000256" key="1">
    <source>
        <dbReference type="ARBA" id="ARBA00008777"/>
    </source>
</evidence>
<dbReference type="InterPro" id="IPR000456">
    <property type="entry name" value="Ribosomal_bL17"/>
</dbReference>
<dbReference type="Gene3D" id="3.90.1030.10">
    <property type="entry name" value="Ribosomal protein L17"/>
    <property type="match status" value="1"/>
</dbReference>
<evidence type="ECO:0000313" key="6">
    <source>
        <dbReference type="Proteomes" id="UP001165085"/>
    </source>
</evidence>
<dbReference type="SUPFAM" id="SSF64263">
    <property type="entry name" value="Prokaryotic ribosomal protein L17"/>
    <property type="match status" value="1"/>
</dbReference>
<keyword evidence="6" id="KW-1185">Reference proteome</keyword>
<comment type="caution">
    <text evidence="5">The sequence shown here is derived from an EMBL/GenBank/DDBJ whole genome shotgun (WGS) entry which is preliminary data.</text>
</comment>
<dbReference type="InterPro" id="IPR047859">
    <property type="entry name" value="Ribosomal_bL17_CS"/>
</dbReference>
<dbReference type="InterPro" id="IPR036373">
    <property type="entry name" value="Ribosomal_bL17_sf"/>
</dbReference>
<dbReference type="PROSITE" id="PS01167">
    <property type="entry name" value="RIBOSOMAL_L17"/>
    <property type="match status" value="1"/>
</dbReference>
<accession>A0A9W7B1M3</accession>
<dbReference type="Pfam" id="PF01196">
    <property type="entry name" value="Ribosomal_L17"/>
    <property type="match status" value="1"/>
</dbReference>
<keyword evidence="2 4" id="KW-0689">Ribosomal protein</keyword>
<reference evidence="6" key="1">
    <citation type="journal article" date="2023" name="Commun. Biol.">
        <title>Genome analysis of Parmales, the sister group of diatoms, reveals the evolutionary specialization of diatoms from phago-mixotrophs to photoautotrophs.</title>
        <authorList>
            <person name="Ban H."/>
            <person name="Sato S."/>
            <person name="Yoshikawa S."/>
            <person name="Yamada K."/>
            <person name="Nakamura Y."/>
            <person name="Ichinomiya M."/>
            <person name="Sato N."/>
            <person name="Blanc-Mathieu R."/>
            <person name="Endo H."/>
            <person name="Kuwata A."/>
            <person name="Ogata H."/>
        </authorList>
    </citation>
    <scope>NUCLEOTIDE SEQUENCE [LARGE SCALE GENOMIC DNA]</scope>
    <source>
        <strain evidence="6">NIES 3701</strain>
    </source>
</reference>
<gene>
    <name evidence="5" type="ORF">TrST_g11672</name>
</gene>
<comment type="similarity">
    <text evidence="1 4">Belongs to the bacterial ribosomal protein bL17 family.</text>
</comment>
<dbReference type="PANTHER" id="PTHR14413:SF16">
    <property type="entry name" value="LARGE RIBOSOMAL SUBUNIT PROTEIN BL17M"/>
    <property type="match status" value="1"/>
</dbReference>
<evidence type="ECO:0008006" key="7">
    <source>
        <dbReference type="Google" id="ProtNLM"/>
    </source>
</evidence>
<evidence type="ECO:0000256" key="4">
    <source>
        <dbReference type="RuleBase" id="RU000660"/>
    </source>
</evidence>